<accession>A0A6V7TZS7</accession>
<dbReference type="AlphaFoldDB" id="A0A6V7TZS7"/>
<dbReference type="EMBL" id="CAJEWN010000022">
    <property type="protein sequence ID" value="CAD2138709.1"/>
    <property type="molecule type" value="Genomic_DNA"/>
</dbReference>
<gene>
    <name evidence="2" type="ORF">MENT_LOCUS5867</name>
</gene>
<proteinExistence type="predicted"/>
<keyword evidence="1" id="KW-0472">Membrane</keyword>
<keyword evidence="1" id="KW-1133">Transmembrane helix</keyword>
<evidence type="ECO:0000313" key="2">
    <source>
        <dbReference type="EMBL" id="CAD2138709.1"/>
    </source>
</evidence>
<evidence type="ECO:0000313" key="3">
    <source>
        <dbReference type="Proteomes" id="UP000580250"/>
    </source>
</evidence>
<organism evidence="2 3">
    <name type="scientific">Meloidogyne enterolobii</name>
    <name type="common">Root-knot nematode worm</name>
    <name type="synonym">Meloidogyne mayaguensis</name>
    <dbReference type="NCBI Taxonomy" id="390850"/>
    <lineage>
        <taxon>Eukaryota</taxon>
        <taxon>Metazoa</taxon>
        <taxon>Ecdysozoa</taxon>
        <taxon>Nematoda</taxon>
        <taxon>Chromadorea</taxon>
        <taxon>Rhabditida</taxon>
        <taxon>Tylenchina</taxon>
        <taxon>Tylenchomorpha</taxon>
        <taxon>Tylenchoidea</taxon>
        <taxon>Meloidogynidae</taxon>
        <taxon>Meloidogyninae</taxon>
        <taxon>Meloidogyne</taxon>
    </lineage>
</organism>
<feature type="transmembrane region" description="Helical" evidence="1">
    <location>
        <begin position="12"/>
        <end position="34"/>
    </location>
</feature>
<comment type="caution">
    <text evidence="2">The sequence shown here is derived from an EMBL/GenBank/DDBJ whole genome shotgun (WGS) entry which is preliminary data.</text>
</comment>
<protein>
    <submittedName>
        <fullName evidence="2">Uncharacterized protein</fullName>
    </submittedName>
</protein>
<sequence length="64" mass="7717">MKIGFRRYLYMFSIVVIIDVFYTLAIRFFTVPYFEGVFNYFLSSIKHCPTSNAEWIMRVFLQVS</sequence>
<evidence type="ECO:0000256" key="1">
    <source>
        <dbReference type="SAM" id="Phobius"/>
    </source>
</evidence>
<reference evidence="2 3" key="1">
    <citation type="submission" date="2020-08" db="EMBL/GenBank/DDBJ databases">
        <authorList>
            <person name="Koutsovoulos G."/>
            <person name="Danchin GJ E."/>
        </authorList>
    </citation>
    <scope>NUCLEOTIDE SEQUENCE [LARGE SCALE GENOMIC DNA]</scope>
</reference>
<dbReference type="Proteomes" id="UP000580250">
    <property type="component" value="Unassembled WGS sequence"/>
</dbReference>
<keyword evidence="1" id="KW-0812">Transmembrane</keyword>
<name>A0A6V7TZS7_MELEN</name>